<evidence type="ECO:0000259" key="1">
    <source>
        <dbReference type="Pfam" id="PF04552"/>
    </source>
</evidence>
<dbReference type="Pfam" id="PF04552">
    <property type="entry name" value="Sigma54_DBD"/>
    <property type="match status" value="1"/>
</dbReference>
<name>A0A0C5J9Z5_9PROT</name>
<dbReference type="HOGENOM" id="CLU_713291_0_0_4"/>
<reference evidence="2 3" key="1">
    <citation type="journal article" date="2015" name="Genome Announc.">
        <title>Complete Genome Sequence of a Novel Bacterium within the Family Rhodocyclaceae That Degrades Polycyclic Aromatic Hydrocarbons.</title>
        <authorList>
            <person name="Singleton D.R."/>
            <person name="Dickey A.N."/>
            <person name="Scholl E.H."/>
            <person name="Wright F.A."/>
            <person name="Aitken M.D."/>
        </authorList>
    </citation>
    <scope>NUCLEOTIDE SEQUENCE [LARGE SCALE GENOMIC DNA]</scope>
    <source>
        <strain evidence="3">PG1-Ca6</strain>
    </source>
</reference>
<dbReference type="Proteomes" id="UP000061603">
    <property type="component" value="Chromosome"/>
</dbReference>
<dbReference type="Gene3D" id="1.10.10.60">
    <property type="entry name" value="Homeodomain-like"/>
    <property type="match status" value="1"/>
</dbReference>
<dbReference type="RefSeq" id="WP_202634532.1">
    <property type="nucleotide sequence ID" value="NZ_CP010554.1"/>
</dbReference>
<accession>A0A0C5J9Z5</accession>
<keyword evidence="3" id="KW-1185">Reference proteome</keyword>
<organism evidence="2 3">
    <name type="scientific">Rugosibacter aromaticivorans</name>
    <dbReference type="NCBI Taxonomy" id="1565605"/>
    <lineage>
        <taxon>Bacteria</taxon>
        <taxon>Pseudomonadati</taxon>
        <taxon>Pseudomonadota</taxon>
        <taxon>Betaproteobacteria</taxon>
        <taxon>Nitrosomonadales</taxon>
        <taxon>Sterolibacteriaceae</taxon>
        <taxon>Rugosibacter</taxon>
    </lineage>
</organism>
<sequence>MAHKNNNNLDAATLGKIVLARFLTLPLKTYDRCVAKIESSPYFLALSPWVKPTNLLDTSVSCETVGNPASSSQTLGEIRLSEGQSTFVYHKPSFVREYRFDEIELKRLRNSNSLPKELTATLHRLRLINSRNRLTHGLIQALLDTQASYLISGDPLSLVPLPQARMSRMLTERSNLPLVADAGRLSRLIRGLSFKMTDGRTLPLNVLFPNDRQLHCHRIDFLIKREKTLILEGHIAHPLSDDAIVAFLWQQYGVSLSRRSVAAIRHQLAIPYWRRRGERKDYLVATEGFSPLLPMTPQALSAFMPPHPGVYEIRSAASLEDRTVADGQSVSPERTRVVYIGSTRDLRKRLGDHLRGSSDNPLLYRCIAEGNARVRFRQVSDGWRWVERELYRVFCETFGAPPPCNRMSP</sequence>
<evidence type="ECO:0000313" key="2">
    <source>
        <dbReference type="EMBL" id="AJP48568.1"/>
    </source>
</evidence>
<protein>
    <recommendedName>
        <fullName evidence="1">RNA polymerase sigma factor 54 DNA-binding domain-containing protein</fullName>
    </recommendedName>
</protein>
<dbReference type="AlphaFoldDB" id="A0A0C5J9Z5"/>
<dbReference type="EMBL" id="CP010554">
    <property type="protein sequence ID" value="AJP48568.1"/>
    <property type="molecule type" value="Genomic_DNA"/>
</dbReference>
<dbReference type="STRING" id="1565605.PG1C_09155"/>
<feature type="domain" description="RNA polymerase sigma factor 54 DNA-binding" evidence="1">
    <location>
        <begin position="126"/>
        <end position="276"/>
    </location>
</feature>
<dbReference type="InterPro" id="IPR007634">
    <property type="entry name" value="RNA_pol_sigma_54_DNA-bd"/>
</dbReference>
<dbReference type="KEGG" id="rbu:PG1C_09155"/>
<dbReference type="PATRIC" id="fig|1565605.3.peg.1945"/>
<dbReference type="GO" id="GO:0001216">
    <property type="term" value="F:DNA-binding transcription activator activity"/>
    <property type="evidence" value="ECO:0007669"/>
    <property type="project" value="InterPro"/>
</dbReference>
<evidence type="ECO:0000313" key="3">
    <source>
        <dbReference type="Proteomes" id="UP000061603"/>
    </source>
</evidence>
<gene>
    <name evidence="2" type="ORF">PG1C_09155</name>
</gene>
<proteinExistence type="predicted"/>